<dbReference type="InterPro" id="IPR014719">
    <property type="entry name" value="Ribosomal_bL12_C/ClpS-like"/>
</dbReference>
<name>A0A5Q0H2K8_SACSY</name>
<dbReference type="KEGG" id="ssyi:EKG83_26070"/>
<dbReference type="Pfam" id="PF02617">
    <property type="entry name" value="ClpS"/>
    <property type="match status" value="1"/>
</dbReference>
<dbReference type="EMBL" id="CP034550">
    <property type="protein sequence ID" value="QFZ20421.1"/>
    <property type="molecule type" value="Genomic_DNA"/>
</dbReference>
<proteinExistence type="predicted"/>
<keyword evidence="3" id="KW-1185">Reference proteome</keyword>
<dbReference type="OrthoDB" id="4843507at2"/>
<keyword evidence="2" id="KW-0645">Protease</keyword>
<dbReference type="GO" id="GO:0008233">
    <property type="term" value="F:peptidase activity"/>
    <property type="evidence" value="ECO:0007669"/>
    <property type="project" value="UniProtKB-KW"/>
</dbReference>
<dbReference type="SUPFAM" id="SSF54736">
    <property type="entry name" value="ClpS-like"/>
    <property type="match status" value="1"/>
</dbReference>
<evidence type="ECO:0000259" key="1">
    <source>
        <dbReference type="Pfam" id="PF02617"/>
    </source>
</evidence>
<dbReference type="Proteomes" id="UP000325787">
    <property type="component" value="Chromosome"/>
</dbReference>
<accession>A0A5Q0H2K8</accession>
<organism evidence="2 3">
    <name type="scientific">Saccharothrix syringae</name>
    <name type="common">Nocardiopsis syringae</name>
    <dbReference type="NCBI Taxonomy" id="103733"/>
    <lineage>
        <taxon>Bacteria</taxon>
        <taxon>Bacillati</taxon>
        <taxon>Actinomycetota</taxon>
        <taxon>Actinomycetes</taxon>
        <taxon>Pseudonocardiales</taxon>
        <taxon>Pseudonocardiaceae</taxon>
        <taxon>Saccharothrix</taxon>
    </lineage>
</organism>
<evidence type="ECO:0000313" key="3">
    <source>
        <dbReference type="Proteomes" id="UP000325787"/>
    </source>
</evidence>
<sequence>MAHTAPVADDAPWRVTLHDDEVNTIFMVAYLLRALCGLDDLQARAATMAVHRRGRCDVAAFPDQGGAERCAVQLQRFGLHATVGRGA</sequence>
<feature type="domain" description="Adaptor protein ClpS core" evidence="1">
    <location>
        <begin position="10"/>
        <end position="80"/>
    </location>
</feature>
<reference evidence="3" key="1">
    <citation type="journal article" date="2021" name="Curr. Microbiol.">
        <title>Complete genome of nocamycin-producing strain Saccharothrix syringae NRRL B-16468 reveals the biosynthetic potential for secondary metabolites.</title>
        <authorList>
            <person name="Mo X."/>
            <person name="Yang S."/>
        </authorList>
    </citation>
    <scope>NUCLEOTIDE SEQUENCE [LARGE SCALE GENOMIC DNA]</scope>
    <source>
        <strain evidence="3">ATCC 51364 / DSM 43886 / JCM 6844 / KCTC 9398 / NBRC 14523 / NRRL B-16468 / INA 2240</strain>
    </source>
</reference>
<dbReference type="AlphaFoldDB" id="A0A5Q0H2K8"/>
<protein>
    <submittedName>
        <fullName evidence="2">Clp protease ClpS</fullName>
    </submittedName>
</protein>
<dbReference type="GO" id="GO:0030163">
    <property type="term" value="P:protein catabolic process"/>
    <property type="evidence" value="ECO:0007669"/>
    <property type="project" value="InterPro"/>
</dbReference>
<dbReference type="InterPro" id="IPR003769">
    <property type="entry name" value="ClpS_core"/>
</dbReference>
<dbReference type="GO" id="GO:0006508">
    <property type="term" value="P:proteolysis"/>
    <property type="evidence" value="ECO:0007669"/>
    <property type="project" value="UniProtKB-KW"/>
</dbReference>
<keyword evidence="2" id="KW-0378">Hydrolase</keyword>
<gene>
    <name evidence="2" type="ORF">EKG83_26070</name>
</gene>
<dbReference type="Gene3D" id="3.30.1390.10">
    <property type="match status" value="1"/>
</dbReference>
<evidence type="ECO:0000313" key="2">
    <source>
        <dbReference type="EMBL" id="QFZ20421.1"/>
    </source>
</evidence>